<name>A0A4E9EPE7_GIBZA</name>
<sequence length="73" mass="8917">MTEQWMAETTAFFVDLSIQPWTPYQANGVIFHYHRQPPNYYDRSWEDGWIPRRDAFLKLERRSIKRKEARAGR</sequence>
<reference evidence="1" key="1">
    <citation type="submission" date="2019-04" db="EMBL/GenBank/DDBJ databases">
        <authorList>
            <person name="Melise S."/>
            <person name="Noan J."/>
            <person name="Okalmin O."/>
        </authorList>
    </citation>
    <scope>NUCLEOTIDE SEQUENCE</scope>
    <source>
        <strain evidence="1">FN9</strain>
    </source>
</reference>
<gene>
    <name evidence="1" type="ORF">FUG_LOCUS562369</name>
</gene>
<organism evidence="1">
    <name type="scientific">Gibberella zeae</name>
    <name type="common">Wheat head blight fungus</name>
    <name type="synonym">Fusarium graminearum</name>
    <dbReference type="NCBI Taxonomy" id="5518"/>
    <lineage>
        <taxon>Eukaryota</taxon>
        <taxon>Fungi</taxon>
        <taxon>Dikarya</taxon>
        <taxon>Ascomycota</taxon>
        <taxon>Pezizomycotina</taxon>
        <taxon>Sordariomycetes</taxon>
        <taxon>Hypocreomycetidae</taxon>
        <taxon>Hypocreales</taxon>
        <taxon>Nectriaceae</taxon>
        <taxon>Fusarium</taxon>
    </lineage>
</organism>
<accession>A0A4E9EPE7</accession>
<evidence type="ECO:0000313" key="1">
    <source>
        <dbReference type="EMBL" id="VIO64224.1"/>
    </source>
</evidence>
<proteinExistence type="predicted"/>
<dbReference type="AlphaFoldDB" id="A0A4E9EPE7"/>
<dbReference type="EMBL" id="CAAKMV010000196">
    <property type="protein sequence ID" value="VIO64224.1"/>
    <property type="molecule type" value="Genomic_DNA"/>
</dbReference>
<protein>
    <submittedName>
        <fullName evidence="1">Uncharacterized protein</fullName>
    </submittedName>
</protein>